<dbReference type="AlphaFoldDB" id="A0A9Q0F841"/>
<accession>A0A9Q0F841</accession>
<sequence length="214" mass="23216">MVKKVVSNNNDEKKRHTGPRRTEIARITKKGSLHTTFSKRKEGLFSKTEDLCRLAGGTAAVVIFSPAGKAYESELLHADSVIARFLKDMDGDDRHHQPLVKVQADGAAAAGVGDDDLGGDEDDDDDDDIMAELLVVEEEEEELLGVGSQEENGNSHGSLVSSSSSLTAGDYAGGGGDDERNGQGFRRSEETVAEFFVLLEQNRDREPVLLDLFH</sequence>
<dbReference type="EMBL" id="JAKUCV010006776">
    <property type="protein sequence ID" value="KAJ4825950.1"/>
    <property type="molecule type" value="Genomic_DNA"/>
</dbReference>
<reference evidence="8" key="1">
    <citation type="submission" date="2022-02" db="EMBL/GenBank/DDBJ databases">
        <authorList>
            <person name="Henning P.M."/>
            <person name="McCubbin A.G."/>
            <person name="Shore J.S."/>
        </authorList>
    </citation>
    <scope>NUCLEOTIDE SEQUENCE</scope>
    <source>
        <strain evidence="8">F60SS</strain>
        <tissue evidence="8">Leaves</tissue>
    </source>
</reference>
<feature type="compositionally biased region" description="Basic and acidic residues" evidence="6">
    <location>
        <begin position="10"/>
        <end position="22"/>
    </location>
</feature>
<dbReference type="Gene3D" id="3.40.1810.10">
    <property type="entry name" value="Transcription factor, MADS-box"/>
    <property type="match status" value="1"/>
</dbReference>
<keyword evidence="2" id="KW-0805">Transcription regulation</keyword>
<proteinExistence type="predicted"/>
<dbReference type="Proteomes" id="UP001141552">
    <property type="component" value="Unassembled WGS sequence"/>
</dbReference>
<keyword evidence="4" id="KW-0804">Transcription</keyword>
<dbReference type="InterPro" id="IPR002100">
    <property type="entry name" value="TF_MADSbox"/>
</dbReference>
<comment type="subcellular location">
    <subcellularLocation>
        <location evidence="1">Nucleus</location>
    </subcellularLocation>
</comment>
<evidence type="ECO:0000259" key="7">
    <source>
        <dbReference type="PROSITE" id="PS50066"/>
    </source>
</evidence>
<feature type="region of interest" description="Disordered" evidence="6">
    <location>
        <begin position="1"/>
        <end position="22"/>
    </location>
</feature>
<evidence type="ECO:0000256" key="2">
    <source>
        <dbReference type="ARBA" id="ARBA00023015"/>
    </source>
</evidence>
<keyword evidence="5" id="KW-0539">Nucleus</keyword>
<feature type="region of interest" description="Disordered" evidence="6">
    <location>
        <begin position="140"/>
        <end position="186"/>
    </location>
</feature>
<evidence type="ECO:0000256" key="6">
    <source>
        <dbReference type="SAM" id="MobiDB-lite"/>
    </source>
</evidence>
<feature type="region of interest" description="Disordered" evidence="6">
    <location>
        <begin position="102"/>
        <end position="126"/>
    </location>
</feature>
<evidence type="ECO:0000256" key="1">
    <source>
        <dbReference type="ARBA" id="ARBA00004123"/>
    </source>
</evidence>
<feature type="compositionally biased region" description="Low complexity" evidence="6">
    <location>
        <begin position="152"/>
        <end position="170"/>
    </location>
</feature>
<dbReference type="GO" id="GO:0046983">
    <property type="term" value="F:protein dimerization activity"/>
    <property type="evidence" value="ECO:0007669"/>
    <property type="project" value="InterPro"/>
</dbReference>
<dbReference type="GO" id="GO:0000981">
    <property type="term" value="F:DNA-binding transcription factor activity, RNA polymerase II-specific"/>
    <property type="evidence" value="ECO:0007669"/>
    <property type="project" value="TreeGrafter"/>
</dbReference>
<protein>
    <recommendedName>
        <fullName evidence="7">MADS-box domain-containing protein</fullName>
    </recommendedName>
</protein>
<evidence type="ECO:0000256" key="3">
    <source>
        <dbReference type="ARBA" id="ARBA00023125"/>
    </source>
</evidence>
<dbReference type="PRINTS" id="PR00404">
    <property type="entry name" value="MADSDOMAIN"/>
</dbReference>
<feature type="domain" description="MADS-box" evidence="7">
    <location>
        <begin position="17"/>
        <end position="72"/>
    </location>
</feature>
<dbReference type="SUPFAM" id="SSF55455">
    <property type="entry name" value="SRF-like"/>
    <property type="match status" value="1"/>
</dbReference>
<evidence type="ECO:0000313" key="9">
    <source>
        <dbReference type="Proteomes" id="UP001141552"/>
    </source>
</evidence>
<dbReference type="GO" id="GO:0005634">
    <property type="term" value="C:nucleus"/>
    <property type="evidence" value="ECO:0007669"/>
    <property type="project" value="UniProtKB-SubCell"/>
</dbReference>
<dbReference type="PANTHER" id="PTHR11945:SF629">
    <property type="entry name" value="OS02G0164450 PROTEIN"/>
    <property type="match status" value="1"/>
</dbReference>
<gene>
    <name evidence="8" type="ORF">Tsubulata_011184</name>
</gene>
<evidence type="ECO:0000256" key="5">
    <source>
        <dbReference type="ARBA" id="ARBA00023242"/>
    </source>
</evidence>
<dbReference type="PROSITE" id="PS50066">
    <property type="entry name" value="MADS_BOX_2"/>
    <property type="match status" value="1"/>
</dbReference>
<dbReference type="GO" id="GO:0000978">
    <property type="term" value="F:RNA polymerase II cis-regulatory region sequence-specific DNA binding"/>
    <property type="evidence" value="ECO:0007669"/>
    <property type="project" value="TreeGrafter"/>
</dbReference>
<keyword evidence="3" id="KW-0238">DNA-binding</keyword>
<dbReference type="Pfam" id="PF00319">
    <property type="entry name" value="SRF-TF"/>
    <property type="match status" value="1"/>
</dbReference>
<dbReference type="PANTHER" id="PTHR11945">
    <property type="entry name" value="MADS BOX PROTEIN"/>
    <property type="match status" value="1"/>
</dbReference>
<name>A0A9Q0F841_9ROSI</name>
<keyword evidence="9" id="KW-1185">Reference proteome</keyword>
<reference evidence="8" key="2">
    <citation type="journal article" date="2023" name="Plants (Basel)">
        <title>Annotation of the Turnera subulata (Passifloraceae) Draft Genome Reveals the S-Locus Evolved after the Divergence of Turneroideae from Passifloroideae in a Stepwise Manner.</title>
        <authorList>
            <person name="Henning P.M."/>
            <person name="Roalson E.H."/>
            <person name="Mir W."/>
            <person name="McCubbin A.G."/>
            <person name="Shore J.S."/>
        </authorList>
    </citation>
    <scope>NUCLEOTIDE SEQUENCE</scope>
    <source>
        <strain evidence="8">F60SS</strain>
    </source>
</reference>
<evidence type="ECO:0000313" key="8">
    <source>
        <dbReference type="EMBL" id="KAJ4825950.1"/>
    </source>
</evidence>
<feature type="compositionally biased region" description="Acidic residues" evidence="6">
    <location>
        <begin position="113"/>
        <end position="126"/>
    </location>
</feature>
<evidence type="ECO:0000256" key="4">
    <source>
        <dbReference type="ARBA" id="ARBA00023163"/>
    </source>
</evidence>
<dbReference type="SMART" id="SM00432">
    <property type="entry name" value="MADS"/>
    <property type="match status" value="1"/>
</dbReference>
<dbReference type="CDD" id="cd00120">
    <property type="entry name" value="MADS"/>
    <property type="match status" value="1"/>
</dbReference>
<organism evidence="8 9">
    <name type="scientific">Turnera subulata</name>
    <dbReference type="NCBI Taxonomy" id="218843"/>
    <lineage>
        <taxon>Eukaryota</taxon>
        <taxon>Viridiplantae</taxon>
        <taxon>Streptophyta</taxon>
        <taxon>Embryophyta</taxon>
        <taxon>Tracheophyta</taxon>
        <taxon>Spermatophyta</taxon>
        <taxon>Magnoliopsida</taxon>
        <taxon>eudicotyledons</taxon>
        <taxon>Gunneridae</taxon>
        <taxon>Pentapetalae</taxon>
        <taxon>rosids</taxon>
        <taxon>fabids</taxon>
        <taxon>Malpighiales</taxon>
        <taxon>Passifloraceae</taxon>
        <taxon>Turnera</taxon>
    </lineage>
</organism>
<comment type="caution">
    <text evidence="8">The sequence shown here is derived from an EMBL/GenBank/DDBJ whole genome shotgun (WGS) entry which is preliminary data.</text>
</comment>
<dbReference type="InterPro" id="IPR036879">
    <property type="entry name" value="TF_MADSbox_sf"/>
</dbReference>
<feature type="compositionally biased region" description="Basic and acidic residues" evidence="6">
    <location>
        <begin position="177"/>
        <end position="186"/>
    </location>
</feature>